<dbReference type="OrthoDB" id="10553312at2759"/>
<organism evidence="1 2">
    <name type="scientific">Wickerhamomyces mucosus</name>
    <dbReference type="NCBI Taxonomy" id="1378264"/>
    <lineage>
        <taxon>Eukaryota</taxon>
        <taxon>Fungi</taxon>
        <taxon>Dikarya</taxon>
        <taxon>Ascomycota</taxon>
        <taxon>Saccharomycotina</taxon>
        <taxon>Saccharomycetes</taxon>
        <taxon>Phaffomycetales</taxon>
        <taxon>Wickerhamomycetaceae</taxon>
        <taxon>Wickerhamomyces</taxon>
    </lineage>
</organism>
<dbReference type="AlphaFoldDB" id="A0A9P8PNN2"/>
<evidence type="ECO:0000313" key="2">
    <source>
        <dbReference type="Proteomes" id="UP000769528"/>
    </source>
</evidence>
<dbReference type="EMBL" id="JAEUBF010000838">
    <property type="protein sequence ID" value="KAH3674694.1"/>
    <property type="molecule type" value="Genomic_DNA"/>
</dbReference>
<reference evidence="1" key="2">
    <citation type="submission" date="2021-01" db="EMBL/GenBank/DDBJ databases">
        <authorList>
            <person name="Schikora-Tamarit M.A."/>
        </authorList>
    </citation>
    <scope>NUCLEOTIDE SEQUENCE</scope>
    <source>
        <strain evidence="1">CBS6341</strain>
    </source>
</reference>
<reference evidence="1" key="1">
    <citation type="journal article" date="2021" name="Open Biol.">
        <title>Shared evolutionary footprints suggest mitochondrial oxidative damage underlies multiple complex I losses in fungi.</title>
        <authorList>
            <person name="Schikora-Tamarit M.A."/>
            <person name="Marcet-Houben M."/>
            <person name="Nosek J."/>
            <person name="Gabaldon T."/>
        </authorList>
    </citation>
    <scope>NUCLEOTIDE SEQUENCE</scope>
    <source>
        <strain evidence="1">CBS6341</strain>
    </source>
</reference>
<sequence>MLTKRARSPGVPDSTYLLNKSNGDQNVTPYIDFETDEARIPIKEVNEKQNGIAKNCDKPESPGFLANLEKSGEFKTKVEKFARADIAALIKAQA</sequence>
<accession>A0A9P8PNN2</accession>
<evidence type="ECO:0000313" key="1">
    <source>
        <dbReference type="EMBL" id="KAH3674694.1"/>
    </source>
</evidence>
<comment type="caution">
    <text evidence="1">The sequence shown here is derived from an EMBL/GenBank/DDBJ whole genome shotgun (WGS) entry which is preliminary data.</text>
</comment>
<keyword evidence="2" id="KW-1185">Reference proteome</keyword>
<gene>
    <name evidence="1" type="ORF">WICMUC_003110</name>
</gene>
<protein>
    <submittedName>
        <fullName evidence="1">Uncharacterized protein</fullName>
    </submittedName>
</protein>
<dbReference type="Proteomes" id="UP000769528">
    <property type="component" value="Unassembled WGS sequence"/>
</dbReference>
<proteinExistence type="predicted"/>
<name>A0A9P8PNN2_9ASCO</name>